<evidence type="ECO:0000313" key="3">
    <source>
        <dbReference type="EMBL" id="ALI99233.1"/>
    </source>
</evidence>
<feature type="signal peptide" evidence="2">
    <location>
        <begin position="1"/>
        <end position="20"/>
    </location>
</feature>
<evidence type="ECO:0008006" key="5">
    <source>
        <dbReference type="Google" id="ProtNLM"/>
    </source>
</evidence>
<dbReference type="PROSITE" id="PS51257">
    <property type="entry name" value="PROKAR_LIPOPROTEIN"/>
    <property type="match status" value="1"/>
</dbReference>
<reference evidence="3 4" key="1">
    <citation type="submission" date="2015-08" db="EMBL/GenBank/DDBJ databases">
        <title>Complete genome sequence of Rufibacter tibetensis strain 1351t, a radiation-resistant bacterium from tibet plateau.</title>
        <authorList>
            <person name="Dai J."/>
        </authorList>
    </citation>
    <scope>NUCLEOTIDE SEQUENCE [LARGE SCALE GENOMIC DNA]</scope>
    <source>
        <strain evidence="3 4">1351</strain>
    </source>
</reference>
<gene>
    <name evidence="3" type="ORF">DC20_09905</name>
</gene>
<dbReference type="AlphaFoldDB" id="A0A0P0C3B3"/>
<proteinExistence type="predicted"/>
<evidence type="ECO:0000256" key="2">
    <source>
        <dbReference type="SAM" id="SignalP"/>
    </source>
</evidence>
<evidence type="ECO:0000313" key="4">
    <source>
        <dbReference type="Proteomes" id="UP000061382"/>
    </source>
</evidence>
<dbReference type="Proteomes" id="UP000061382">
    <property type="component" value="Chromosome"/>
</dbReference>
<accession>A0A0P0C3B3</accession>
<sequence length="73" mass="7485">MKKGSKVLAAAALAVTFGFASCESKTAQNVENTAESAANEIEAEADSALAPTDTISVQDEPVEDGVADKVENQ</sequence>
<evidence type="ECO:0000256" key="1">
    <source>
        <dbReference type="SAM" id="MobiDB-lite"/>
    </source>
</evidence>
<name>A0A0P0C3B3_9BACT</name>
<dbReference type="PATRIC" id="fig|512763.3.peg.2184"/>
<feature type="chain" id="PRO_5006042386" description="Lipoprotein" evidence="2">
    <location>
        <begin position="21"/>
        <end position="73"/>
    </location>
</feature>
<protein>
    <recommendedName>
        <fullName evidence="5">Lipoprotein</fullName>
    </recommendedName>
</protein>
<dbReference type="EMBL" id="CP012643">
    <property type="protein sequence ID" value="ALI99233.1"/>
    <property type="molecule type" value="Genomic_DNA"/>
</dbReference>
<keyword evidence="2" id="KW-0732">Signal</keyword>
<organism evidence="3 4">
    <name type="scientific">Rufibacter tibetensis</name>
    <dbReference type="NCBI Taxonomy" id="512763"/>
    <lineage>
        <taxon>Bacteria</taxon>
        <taxon>Pseudomonadati</taxon>
        <taxon>Bacteroidota</taxon>
        <taxon>Cytophagia</taxon>
        <taxon>Cytophagales</taxon>
        <taxon>Hymenobacteraceae</taxon>
        <taxon>Rufibacter</taxon>
    </lineage>
</organism>
<dbReference type="RefSeq" id="WP_062543690.1">
    <property type="nucleotide sequence ID" value="NZ_CP012643.1"/>
</dbReference>
<feature type="region of interest" description="Disordered" evidence="1">
    <location>
        <begin position="45"/>
        <end position="73"/>
    </location>
</feature>
<keyword evidence="4" id="KW-1185">Reference proteome</keyword>
<dbReference type="KEGG" id="rti:DC20_09905"/>